<feature type="non-terminal residue" evidence="2">
    <location>
        <position position="1"/>
    </location>
</feature>
<feature type="non-terminal residue" evidence="2">
    <location>
        <position position="121"/>
    </location>
</feature>
<comment type="caution">
    <text evidence="2">The sequence shown here is derived from an EMBL/GenBank/DDBJ whole genome shotgun (WGS) entry which is preliminary data.</text>
</comment>
<feature type="compositionally biased region" description="Polar residues" evidence="1">
    <location>
        <begin position="1"/>
        <end position="16"/>
    </location>
</feature>
<evidence type="ECO:0000256" key="1">
    <source>
        <dbReference type="SAM" id="MobiDB-lite"/>
    </source>
</evidence>
<dbReference type="InterPro" id="IPR011993">
    <property type="entry name" value="PH-like_dom_sf"/>
</dbReference>
<feature type="region of interest" description="Disordered" evidence="1">
    <location>
        <begin position="1"/>
        <end position="36"/>
    </location>
</feature>
<name>A0A9N9JPG3_9GLOM</name>
<organism evidence="2 3">
    <name type="scientific">Dentiscutata erythropus</name>
    <dbReference type="NCBI Taxonomy" id="1348616"/>
    <lineage>
        <taxon>Eukaryota</taxon>
        <taxon>Fungi</taxon>
        <taxon>Fungi incertae sedis</taxon>
        <taxon>Mucoromycota</taxon>
        <taxon>Glomeromycotina</taxon>
        <taxon>Glomeromycetes</taxon>
        <taxon>Diversisporales</taxon>
        <taxon>Gigasporaceae</taxon>
        <taxon>Dentiscutata</taxon>
    </lineage>
</organism>
<keyword evidence="3" id="KW-1185">Reference proteome</keyword>
<reference evidence="2" key="1">
    <citation type="submission" date="2021-06" db="EMBL/GenBank/DDBJ databases">
        <authorList>
            <person name="Kallberg Y."/>
            <person name="Tangrot J."/>
            <person name="Rosling A."/>
        </authorList>
    </citation>
    <scope>NUCLEOTIDE SEQUENCE</scope>
    <source>
        <strain evidence="2">MA453B</strain>
    </source>
</reference>
<proteinExistence type="predicted"/>
<dbReference type="Gene3D" id="2.30.29.30">
    <property type="entry name" value="Pleckstrin-homology domain (PH domain)/Phosphotyrosine-binding domain (PTB)"/>
    <property type="match status" value="1"/>
</dbReference>
<dbReference type="SUPFAM" id="SSF50729">
    <property type="entry name" value="PH domain-like"/>
    <property type="match status" value="1"/>
</dbReference>
<dbReference type="Proteomes" id="UP000789405">
    <property type="component" value="Unassembled WGS sequence"/>
</dbReference>
<evidence type="ECO:0000313" key="2">
    <source>
        <dbReference type="EMBL" id="CAG8789860.1"/>
    </source>
</evidence>
<evidence type="ECO:0000313" key="3">
    <source>
        <dbReference type="Proteomes" id="UP000789405"/>
    </source>
</evidence>
<dbReference type="EMBL" id="CAJVPY010026490">
    <property type="protein sequence ID" value="CAG8789860.1"/>
    <property type="molecule type" value="Genomic_DNA"/>
</dbReference>
<sequence length="121" mass="13869">DTDVNGQTMLESPTQHRQMKLFSSKERRKSTHPKNDPYWVIQTITKSGKLERKVDLIDGKKKTGLRSWRIYGVILSGSQLMFFKDETVFTTQMKKLKNLEESAILPVLKPDVILMTADSVA</sequence>
<gene>
    <name evidence="2" type="ORF">DERYTH_LOCUS21193</name>
</gene>
<protein>
    <submittedName>
        <fullName evidence="2">6308_t:CDS:1</fullName>
    </submittedName>
</protein>
<dbReference type="AlphaFoldDB" id="A0A9N9JPG3"/>
<dbReference type="OrthoDB" id="430364at2759"/>
<accession>A0A9N9JPG3</accession>